<evidence type="ECO:0000256" key="4">
    <source>
        <dbReference type="ARBA" id="ARBA00022989"/>
    </source>
</evidence>
<feature type="transmembrane region" description="Helical" evidence="6">
    <location>
        <begin position="695"/>
        <end position="720"/>
    </location>
</feature>
<dbReference type="Gene3D" id="1.20.1640.10">
    <property type="entry name" value="Multidrug efflux transporter AcrB transmembrane domain"/>
    <property type="match status" value="2"/>
</dbReference>
<proteinExistence type="predicted"/>
<evidence type="ECO:0000256" key="6">
    <source>
        <dbReference type="SAM" id="Phobius"/>
    </source>
</evidence>
<sequence length="731" mass="82644">MKSSIYLLIIGLLTLAFFFFSPQQKSGVGEVYAEKDGEIMVPQKNVAIVTLELSKSGLNFINPKDILRLGGLQKDFSSMKNVAKIESILNASRVISERDDILVSRAIPTDPQLISESYLKKLSQEIPEYPELTPFISKDLSTILFYIYYSNAADPREIHLELQQLQQKWKNDISFDFTGQSPIIAETELLLTKDIALFLPILFVMIILILSLFRSVGAVLSSLLMILVSMIFAYGFVKFIGIQDSPLVLLIPVFSIGLLSDYFIHYFYHRFHTPQGQLHKSLRRVLLFPLSLTALSTITGFLSLSLINGSGHLQLGLIMAVAVIITWTSVFLWIDSLKFTRVKNNVFSGFQKAQGRLFVLIAKYRILLFLIIFCGVIWGGSQLFNLSIEPYPIEQLPANSTIKKADRIINQDFYGTLPFFLEVDTGEINGLLKKETLLKLNDIHREMEDNNVGYAFSLLSVLKRMNYYFMGSEESFLSSTEFDDVYDALIEQYLLYYSSSVDPLEYESLLDNSYRYFSIKGLMYYHDHEDLTRFMTLMEDIRSNLPDGWTLANHGMAAQLEVEQTHLRNNWVLSFLSGSLLIFLTVLIYYRKIGLAVLSLLPGVVSMIFSFGLISISGISIDAFSIIFVAIISGLVIDYSIHTLIALDQIQEIQSLSQGFSKVIGYSGIPIFLSFITSVLSFSVLFLSSFSGARILGFLLLSSLILSFTMSLYLIPLIILPLRLKKEIRNA</sequence>
<feature type="transmembrane region" description="Helical" evidence="6">
    <location>
        <begin position="195"/>
        <end position="213"/>
    </location>
</feature>
<dbReference type="AlphaFoldDB" id="A0A5C1QKH5"/>
<evidence type="ECO:0000259" key="7">
    <source>
        <dbReference type="PROSITE" id="PS50156"/>
    </source>
</evidence>
<protein>
    <recommendedName>
        <fullName evidence="7">SSD domain-containing protein</fullName>
    </recommendedName>
</protein>
<dbReference type="PANTHER" id="PTHR33406">
    <property type="entry name" value="MEMBRANE PROTEIN MJ1562-RELATED"/>
    <property type="match status" value="1"/>
</dbReference>
<dbReference type="OrthoDB" id="367681at2"/>
<comment type="subcellular location">
    <subcellularLocation>
        <location evidence="1">Cell membrane</location>
        <topology evidence="1">Multi-pass membrane protein</topology>
    </subcellularLocation>
</comment>
<feature type="transmembrane region" description="Helical" evidence="6">
    <location>
        <begin position="313"/>
        <end position="334"/>
    </location>
</feature>
<dbReference type="InterPro" id="IPR000731">
    <property type="entry name" value="SSD"/>
</dbReference>
<keyword evidence="5 6" id="KW-0472">Membrane</keyword>
<dbReference type="InterPro" id="IPR004869">
    <property type="entry name" value="MMPL_dom"/>
</dbReference>
<feature type="transmembrane region" description="Helical" evidence="6">
    <location>
        <begin position="247"/>
        <end position="264"/>
    </location>
</feature>
<name>A0A5C1QKH5_9SPIO</name>
<evidence type="ECO:0000256" key="3">
    <source>
        <dbReference type="ARBA" id="ARBA00022692"/>
    </source>
</evidence>
<feature type="domain" description="SSD" evidence="7">
    <location>
        <begin position="592"/>
        <end position="721"/>
    </location>
</feature>
<evidence type="ECO:0000313" key="8">
    <source>
        <dbReference type="EMBL" id="QEN07094.1"/>
    </source>
</evidence>
<evidence type="ECO:0000256" key="1">
    <source>
        <dbReference type="ARBA" id="ARBA00004651"/>
    </source>
</evidence>
<feature type="transmembrane region" description="Helical" evidence="6">
    <location>
        <begin position="355"/>
        <end position="378"/>
    </location>
</feature>
<evidence type="ECO:0000256" key="2">
    <source>
        <dbReference type="ARBA" id="ARBA00022475"/>
    </source>
</evidence>
<dbReference type="PROSITE" id="PS50156">
    <property type="entry name" value="SSD"/>
    <property type="match status" value="1"/>
</dbReference>
<keyword evidence="9" id="KW-1185">Reference proteome</keyword>
<dbReference type="RefSeq" id="WP_149485176.1">
    <property type="nucleotide sequence ID" value="NZ_CP036150.1"/>
</dbReference>
<feature type="transmembrane region" description="Helical" evidence="6">
    <location>
        <begin position="623"/>
        <end position="647"/>
    </location>
</feature>
<dbReference type="EMBL" id="CP036150">
    <property type="protein sequence ID" value="QEN07094.1"/>
    <property type="molecule type" value="Genomic_DNA"/>
</dbReference>
<feature type="transmembrane region" description="Helical" evidence="6">
    <location>
        <begin position="571"/>
        <end position="590"/>
    </location>
</feature>
<dbReference type="PANTHER" id="PTHR33406:SF13">
    <property type="entry name" value="MEMBRANE PROTEIN YDFJ"/>
    <property type="match status" value="1"/>
</dbReference>
<feature type="transmembrane region" description="Helical" evidence="6">
    <location>
        <begin position="220"/>
        <end position="241"/>
    </location>
</feature>
<dbReference type="KEGG" id="ock:EXM22_03495"/>
<dbReference type="Proteomes" id="UP000324209">
    <property type="component" value="Chromosome"/>
</dbReference>
<keyword evidence="4 6" id="KW-1133">Transmembrane helix</keyword>
<reference evidence="8 9" key="1">
    <citation type="submission" date="2019-02" db="EMBL/GenBank/DDBJ databases">
        <title>Complete Genome Sequence and Methylome Analysis of free living Spirochaetas.</title>
        <authorList>
            <person name="Fomenkov A."/>
            <person name="Dubinina G."/>
            <person name="Leshcheva N."/>
            <person name="Mikheeva N."/>
            <person name="Grabovich M."/>
            <person name="Vincze T."/>
            <person name="Roberts R.J."/>
        </authorList>
    </citation>
    <scope>NUCLEOTIDE SEQUENCE [LARGE SCALE GENOMIC DNA]</scope>
    <source>
        <strain evidence="8 9">K2</strain>
    </source>
</reference>
<feature type="transmembrane region" description="Helical" evidence="6">
    <location>
        <begin position="668"/>
        <end position="689"/>
    </location>
</feature>
<organism evidence="8 9">
    <name type="scientific">Oceanispirochaeta crateris</name>
    <dbReference type="NCBI Taxonomy" id="2518645"/>
    <lineage>
        <taxon>Bacteria</taxon>
        <taxon>Pseudomonadati</taxon>
        <taxon>Spirochaetota</taxon>
        <taxon>Spirochaetia</taxon>
        <taxon>Spirochaetales</taxon>
        <taxon>Spirochaetaceae</taxon>
        <taxon>Oceanispirochaeta</taxon>
    </lineage>
</organism>
<dbReference type="InterPro" id="IPR050545">
    <property type="entry name" value="Mycobact_MmpL"/>
</dbReference>
<keyword evidence="3 6" id="KW-0812">Transmembrane</keyword>
<feature type="transmembrane region" description="Helical" evidence="6">
    <location>
        <begin position="597"/>
        <end position="617"/>
    </location>
</feature>
<gene>
    <name evidence="8" type="ORF">EXM22_03495</name>
</gene>
<feature type="transmembrane region" description="Helical" evidence="6">
    <location>
        <begin position="285"/>
        <end position="307"/>
    </location>
</feature>
<dbReference type="SUPFAM" id="SSF82866">
    <property type="entry name" value="Multidrug efflux transporter AcrB transmembrane domain"/>
    <property type="match status" value="2"/>
</dbReference>
<accession>A0A5C1QKH5</accession>
<dbReference type="Pfam" id="PF03176">
    <property type="entry name" value="MMPL"/>
    <property type="match status" value="1"/>
</dbReference>
<keyword evidence="2" id="KW-1003">Cell membrane</keyword>
<dbReference type="GO" id="GO:0005886">
    <property type="term" value="C:plasma membrane"/>
    <property type="evidence" value="ECO:0007669"/>
    <property type="project" value="UniProtKB-SubCell"/>
</dbReference>
<evidence type="ECO:0000313" key="9">
    <source>
        <dbReference type="Proteomes" id="UP000324209"/>
    </source>
</evidence>
<evidence type="ECO:0000256" key="5">
    <source>
        <dbReference type="ARBA" id="ARBA00023136"/>
    </source>
</evidence>